<evidence type="ECO:0000313" key="2">
    <source>
        <dbReference type="EMBL" id="CEK54296.1"/>
    </source>
</evidence>
<dbReference type="InterPro" id="IPR013783">
    <property type="entry name" value="Ig-like_fold"/>
</dbReference>
<dbReference type="InterPro" id="IPR036179">
    <property type="entry name" value="Ig-like_dom_sf"/>
</dbReference>
<feature type="non-terminal residue" evidence="2">
    <location>
        <position position="96"/>
    </location>
</feature>
<dbReference type="InterPro" id="IPR036116">
    <property type="entry name" value="FN3_sf"/>
</dbReference>
<dbReference type="EMBL" id="HACG01007431">
    <property type="protein sequence ID" value="CEK54296.1"/>
    <property type="molecule type" value="Transcribed_RNA"/>
</dbReference>
<reference evidence="2" key="1">
    <citation type="submission" date="2014-12" db="EMBL/GenBank/DDBJ databases">
        <title>Insight into the proteome of Arion vulgaris.</title>
        <authorList>
            <person name="Aradska J."/>
            <person name="Bulat T."/>
            <person name="Smidak R."/>
            <person name="Sarate P."/>
            <person name="Gangsoo J."/>
            <person name="Sialana F."/>
            <person name="Bilban M."/>
            <person name="Lubec G."/>
        </authorList>
    </citation>
    <scope>NUCLEOTIDE SEQUENCE</scope>
    <source>
        <tissue evidence="2">Skin</tissue>
    </source>
</reference>
<feature type="domain" description="Fibronectin type-III" evidence="1">
    <location>
        <begin position="45"/>
        <end position="96"/>
    </location>
</feature>
<gene>
    <name evidence="2" type="primary">ORF22447</name>
</gene>
<dbReference type="Gene3D" id="2.60.40.10">
    <property type="entry name" value="Immunoglobulins"/>
    <property type="match status" value="2"/>
</dbReference>
<dbReference type="SUPFAM" id="SSF49265">
    <property type="entry name" value="Fibronectin type III"/>
    <property type="match status" value="1"/>
</dbReference>
<feature type="non-terminal residue" evidence="2">
    <location>
        <position position="1"/>
    </location>
</feature>
<sequence length="96" mass="10877">STYIRQSHFIFKNSSIQDNGFYKCLAQSKAGKAEAQVELIVTKPPPGPVHKIQTIPLSPSRVSVSWLPPLNYAYNIAYYQIRYRKKAGGHHLVFNT</sequence>
<organism evidence="2">
    <name type="scientific">Arion vulgaris</name>
    <dbReference type="NCBI Taxonomy" id="1028688"/>
    <lineage>
        <taxon>Eukaryota</taxon>
        <taxon>Metazoa</taxon>
        <taxon>Spiralia</taxon>
        <taxon>Lophotrochozoa</taxon>
        <taxon>Mollusca</taxon>
        <taxon>Gastropoda</taxon>
        <taxon>Heterobranchia</taxon>
        <taxon>Euthyneura</taxon>
        <taxon>Panpulmonata</taxon>
        <taxon>Eupulmonata</taxon>
        <taxon>Stylommatophora</taxon>
        <taxon>Helicina</taxon>
        <taxon>Arionoidea</taxon>
        <taxon>Arionidae</taxon>
        <taxon>Arion</taxon>
    </lineage>
</organism>
<accession>A0A0B6YET8</accession>
<name>A0A0B6YET8_9EUPU</name>
<proteinExistence type="predicted"/>
<protein>
    <recommendedName>
        <fullName evidence="1">Fibronectin type-III domain-containing protein</fullName>
    </recommendedName>
</protein>
<dbReference type="InterPro" id="IPR003961">
    <property type="entry name" value="FN3_dom"/>
</dbReference>
<dbReference type="PROSITE" id="PS50853">
    <property type="entry name" value="FN3"/>
    <property type="match status" value="1"/>
</dbReference>
<dbReference type="AlphaFoldDB" id="A0A0B6YET8"/>
<dbReference type="SUPFAM" id="SSF48726">
    <property type="entry name" value="Immunoglobulin"/>
    <property type="match status" value="1"/>
</dbReference>
<evidence type="ECO:0000259" key="1">
    <source>
        <dbReference type="PROSITE" id="PS50853"/>
    </source>
</evidence>
<dbReference type="CDD" id="cd00063">
    <property type="entry name" value="FN3"/>
    <property type="match status" value="1"/>
</dbReference>